<keyword evidence="2" id="KW-1185">Reference proteome</keyword>
<proteinExistence type="predicted"/>
<organism evidence="1 2">
    <name type="scientific">Ramlibacter aurantiacus</name>
    <dbReference type="NCBI Taxonomy" id="2801330"/>
    <lineage>
        <taxon>Bacteria</taxon>
        <taxon>Pseudomonadati</taxon>
        <taxon>Pseudomonadota</taxon>
        <taxon>Betaproteobacteria</taxon>
        <taxon>Burkholderiales</taxon>
        <taxon>Comamonadaceae</taxon>
        <taxon>Ramlibacter</taxon>
    </lineage>
</organism>
<protein>
    <submittedName>
        <fullName evidence="1">Uncharacterized protein</fullName>
    </submittedName>
</protein>
<dbReference type="RefSeq" id="WP_201683826.1">
    <property type="nucleotide sequence ID" value="NZ_JAEQNA010000003.1"/>
</dbReference>
<dbReference type="Proteomes" id="UP000613011">
    <property type="component" value="Unassembled WGS sequence"/>
</dbReference>
<sequence>MAAFEAAPASRTKKETLPMNRRHFIHTSLAAGASEDVRKLARIPANDITLN</sequence>
<dbReference type="AlphaFoldDB" id="A0A936ZIA7"/>
<dbReference type="EMBL" id="JAEQNA010000003">
    <property type="protein sequence ID" value="MBL0420748.1"/>
    <property type="molecule type" value="Genomic_DNA"/>
</dbReference>
<name>A0A936ZIA7_9BURK</name>
<evidence type="ECO:0000313" key="1">
    <source>
        <dbReference type="EMBL" id="MBL0420748.1"/>
    </source>
</evidence>
<evidence type="ECO:0000313" key="2">
    <source>
        <dbReference type="Proteomes" id="UP000613011"/>
    </source>
</evidence>
<comment type="caution">
    <text evidence="1">The sequence shown here is derived from an EMBL/GenBank/DDBJ whole genome shotgun (WGS) entry which is preliminary data.</text>
</comment>
<gene>
    <name evidence="1" type="ORF">JI739_10370</name>
</gene>
<accession>A0A936ZIA7</accession>
<reference evidence="1" key="1">
    <citation type="submission" date="2021-01" db="EMBL/GenBank/DDBJ databases">
        <title>Ramlibacter sp. strain AW1 16S ribosomal RNA gene Genome sequencing and assembly.</title>
        <authorList>
            <person name="Kang M."/>
        </authorList>
    </citation>
    <scope>NUCLEOTIDE SEQUENCE</scope>
    <source>
        <strain evidence="1">AW1</strain>
    </source>
</reference>